<feature type="compositionally biased region" description="Polar residues" evidence="1">
    <location>
        <begin position="181"/>
        <end position="203"/>
    </location>
</feature>
<proteinExistence type="predicted"/>
<feature type="compositionally biased region" description="Basic and acidic residues" evidence="1">
    <location>
        <begin position="83"/>
        <end position="112"/>
    </location>
</feature>
<feature type="compositionally biased region" description="Basic and acidic residues" evidence="1">
    <location>
        <begin position="49"/>
        <end position="63"/>
    </location>
</feature>
<keyword evidence="3" id="KW-1185">Reference proteome</keyword>
<evidence type="ECO:0000313" key="2">
    <source>
        <dbReference type="EMBL" id="KAL0949834.1"/>
    </source>
</evidence>
<evidence type="ECO:0000256" key="1">
    <source>
        <dbReference type="SAM" id="MobiDB-lite"/>
    </source>
</evidence>
<gene>
    <name evidence="2" type="ORF">HGRIS_009869</name>
</gene>
<reference evidence="3" key="1">
    <citation type="submission" date="2024-06" db="EMBL/GenBank/DDBJ databases">
        <title>Multi-omics analyses provide insights into the biosynthesis of the anticancer antibiotic pleurotin in Hohenbuehelia grisea.</title>
        <authorList>
            <person name="Weaver J.A."/>
            <person name="Alberti F."/>
        </authorList>
    </citation>
    <scope>NUCLEOTIDE SEQUENCE [LARGE SCALE GENOMIC DNA]</scope>
    <source>
        <strain evidence="3">T-177</strain>
    </source>
</reference>
<feature type="region of interest" description="Disordered" evidence="1">
    <location>
        <begin position="373"/>
        <end position="399"/>
    </location>
</feature>
<feature type="region of interest" description="Disordered" evidence="1">
    <location>
        <begin position="154"/>
        <end position="228"/>
    </location>
</feature>
<feature type="compositionally biased region" description="Polar residues" evidence="1">
    <location>
        <begin position="69"/>
        <end position="82"/>
    </location>
</feature>
<accession>A0ABR3J2G0</accession>
<feature type="region of interest" description="Disordered" evidence="1">
    <location>
        <begin position="1"/>
        <end position="21"/>
    </location>
</feature>
<organism evidence="2 3">
    <name type="scientific">Hohenbuehelia grisea</name>
    <dbReference type="NCBI Taxonomy" id="104357"/>
    <lineage>
        <taxon>Eukaryota</taxon>
        <taxon>Fungi</taxon>
        <taxon>Dikarya</taxon>
        <taxon>Basidiomycota</taxon>
        <taxon>Agaricomycotina</taxon>
        <taxon>Agaricomycetes</taxon>
        <taxon>Agaricomycetidae</taxon>
        <taxon>Agaricales</taxon>
        <taxon>Pleurotineae</taxon>
        <taxon>Pleurotaceae</taxon>
        <taxon>Hohenbuehelia</taxon>
    </lineage>
</organism>
<name>A0ABR3J2G0_9AGAR</name>
<feature type="region of interest" description="Disordered" evidence="1">
    <location>
        <begin position="41"/>
        <end position="135"/>
    </location>
</feature>
<evidence type="ECO:0000313" key="3">
    <source>
        <dbReference type="Proteomes" id="UP001556367"/>
    </source>
</evidence>
<feature type="compositionally biased region" description="Low complexity" evidence="1">
    <location>
        <begin position="10"/>
        <end position="21"/>
    </location>
</feature>
<feature type="compositionally biased region" description="Polar residues" evidence="1">
    <location>
        <begin position="161"/>
        <end position="172"/>
    </location>
</feature>
<feature type="region of interest" description="Disordered" evidence="1">
    <location>
        <begin position="278"/>
        <end position="303"/>
    </location>
</feature>
<feature type="compositionally biased region" description="Basic and acidic residues" evidence="1">
    <location>
        <begin position="373"/>
        <end position="385"/>
    </location>
</feature>
<feature type="compositionally biased region" description="Polar residues" evidence="1">
    <location>
        <begin position="386"/>
        <end position="399"/>
    </location>
</feature>
<feature type="compositionally biased region" description="Basic and acidic residues" evidence="1">
    <location>
        <begin position="278"/>
        <end position="288"/>
    </location>
</feature>
<protein>
    <submittedName>
        <fullName evidence="2">Uncharacterized protein</fullName>
    </submittedName>
</protein>
<dbReference type="EMBL" id="JASNQZ010000012">
    <property type="protein sequence ID" value="KAL0949834.1"/>
    <property type="molecule type" value="Genomic_DNA"/>
</dbReference>
<sequence length="456" mass="50523">MKSDNEETASTTRNTSRTSRSFQLLKSTAISSLASLLKPALPFPSAGVERADSSRINTPERTRPININVKVQRQTHTSTNDVFRNEGRDASENSHRTSHSRSLDHRGSRNSDKGAAGQHPGSAPRIGTGAGCLHSKGVQRLSPTHVKRMLSSFHQEPLRLGQSSQITETRPSPKNRIPTASVFTSPPVSQISSPLDSSLEQPNETPPLTPDSFNDGYLSDTQPSPYMDRFTANVQSEDSSFERLLVDDTISAVDDSPDDGYDEEALSAGTMAERISDVKAGKKPERPGRPCLLQAPEENSGSKELDADEWIGLEYTIELSARERRRTDTEVTPTEGEYSKSRESWLALHPDIDHPEILDAEFNQWRTWRQHLDSEESTKLRDSTDKSAMTTSKSLVSRSGGSLQRPIERAWWAKGQPSQQTAIHQTGLFTELTTRHKRAKTVGCLRELVSSDSHRA</sequence>
<dbReference type="Proteomes" id="UP001556367">
    <property type="component" value="Unassembled WGS sequence"/>
</dbReference>
<comment type="caution">
    <text evidence="2">The sequence shown here is derived from an EMBL/GenBank/DDBJ whole genome shotgun (WGS) entry which is preliminary data.</text>
</comment>